<proteinExistence type="inferred from homology"/>
<comment type="subunit">
    <text evidence="8">Component of the lipopolysaccharide transport and assembly complex. The LptBFG transporter is composed of two ATP-binding proteins (LptB) and two transmembrane proteins (LptF and LptG).</text>
</comment>
<evidence type="ECO:0000256" key="8">
    <source>
        <dbReference type="ARBA" id="ARBA00026081"/>
    </source>
</evidence>
<organism evidence="10 11">
    <name type="scientific">Aquimonas voraii</name>
    <dbReference type="NCBI Taxonomy" id="265719"/>
    <lineage>
        <taxon>Bacteria</taxon>
        <taxon>Pseudomonadati</taxon>
        <taxon>Pseudomonadota</taxon>
        <taxon>Gammaproteobacteria</taxon>
        <taxon>Lysobacterales</taxon>
        <taxon>Lysobacteraceae</taxon>
        <taxon>Aquimonas</taxon>
    </lineage>
</organism>
<gene>
    <name evidence="10" type="ORF">SAMN04488509_102284</name>
</gene>
<dbReference type="PANTHER" id="PTHR33529">
    <property type="entry name" value="SLR0882 PROTEIN-RELATED"/>
    <property type="match status" value="1"/>
</dbReference>
<name>A0A1G6UDK8_9GAMM</name>
<feature type="transmembrane region" description="Helical" evidence="9">
    <location>
        <begin position="314"/>
        <end position="330"/>
    </location>
</feature>
<reference evidence="10 11" key="1">
    <citation type="submission" date="2016-10" db="EMBL/GenBank/DDBJ databases">
        <authorList>
            <person name="de Groot N.N."/>
        </authorList>
    </citation>
    <scope>NUCLEOTIDE SEQUENCE [LARGE SCALE GENOMIC DNA]</scope>
    <source>
        <strain evidence="10 11">DSM 16957</strain>
    </source>
</reference>
<evidence type="ECO:0000256" key="1">
    <source>
        <dbReference type="ARBA" id="ARBA00002265"/>
    </source>
</evidence>
<protein>
    <submittedName>
        <fullName evidence="10">Lipopolysaccharide export system permease protein</fullName>
    </submittedName>
</protein>
<dbReference type="GO" id="GO:0043190">
    <property type="term" value="C:ATP-binding cassette (ABC) transporter complex"/>
    <property type="evidence" value="ECO:0007669"/>
    <property type="project" value="InterPro"/>
</dbReference>
<dbReference type="STRING" id="265719.SAMN04488509_102284"/>
<sequence>MRGWINRADWLVMSQVLGALLLTWGLLVGFDALSALINELDEIGEGDYALDTAFLYVTLTLPRRAYELFPTAALIGSVLGLGSLAATSELTALRAAGMPRWRISAAAGALVLMLTGLMVISGETLGPWGDRAAQALVVRAKSTDVSLAGGSGLWAREGDLFLNARRGSVQGEGSLSKVVLEEVRLFEFDAEGRLSAIALAARAEHLGSSWDLIDVRRTRFFERHAEVEEKPRERWNSALSPEILDFSITRPRYLALSDLGHSIDYLTRNELDAGAFITAWWARVFYPLNALVLCLAVMPFAFGSLRTGGFGKRLFLGIAFGLGYFVLQRLSVNLAEVYRQPIWLANLAPPLLLGGLSWWRFRRRF</sequence>
<evidence type="ECO:0000256" key="6">
    <source>
        <dbReference type="ARBA" id="ARBA00022989"/>
    </source>
</evidence>
<keyword evidence="7 9" id="KW-0472">Membrane</keyword>
<dbReference type="RefSeq" id="WP_091240113.1">
    <property type="nucleotide sequence ID" value="NZ_FNAG01000002.1"/>
</dbReference>
<evidence type="ECO:0000256" key="7">
    <source>
        <dbReference type="ARBA" id="ARBA00023136"/>
    </source>
</evidence>
<comment type="subcellular location">
    <subcellularLocation>
        <location evidence="2">Cell membrane</location>
        <topology evidence="2">Multi-pass membrane protein</topology>
    </subcellularLocation>
</comment>
<evidence type="ECO:0000313" key="11">
    <source>
        <dbReference type="Proteomes" id="UP000199603"/>
    </source>
</evidence>
<dbReference type="EMBL" id="FNAG01000002">
    <property type="protein sequence ID" value="SDD39339.1"/>
    <property type="molecule type" value="Genomic_DNA"/>
</dbReference>
<dbReference type="GO" id="GO:0055085">
    <property type="term" value="P:transmembrane transport"/>
    <property type="evidence" value="ECO:0007669"/>
    <property type="project" value="InterPro"/>
</dbReference>
<keyword evidence="6 9" id="KW-1133">Transmembrane helix</keyword>
<keyword evidence="4" id="KW-1003">Cell membrane</keyword>
<comment type="function">
    <text evidence="1">Part of the ABC transporter complex LptBFG involved in the translocation of lipopolysaccharide (LPS) from the inner membrane to the outer membrane.</text>
</comment>
<evidence type="ECO:0000313" key="10">
    <source>
        <dbReference type="EMBL" id="SDD39339.1"/>
    </source>
</evidence>
<feature type="transmembrane region" description="Helical" evidence="9">
    <location>
        <begin position="103"/>
        <end position="121"/>
    </location>
</feature>
<keyword evidence="11" id="KW-1185">Reference proteome</keyword>
<dbReference type="PANTHER" id="PTHR33529:SF2">
    <property type="entry name" value="LIPOPOLYSACCHARIDE EXPORT SYSTEM PERMEASE PROTEIN LPTG"/>
    <property type="match status" value="1"/>
</dbReference>
<evidence type="ECO:0000256" key="5">
    <source>
        <dbReference type="ARBA" id="ARBA00022692"/>
    </source>
</evidence>
<evidence type="ECO:0000256" key="4">
    <source>
        <dbReference type="ARBA" id="ARBA00022475"/>
    </source>
</evidence>
<feature type="transmembrane region" description="Helical" evidence="9">
    <location>
        <begin position="284"/>
        <end position="302"/>
    </location>
</feature>
<dbReference type="InterPro" id="IPR005495">
    <property type="entry name" value="LptG/LptF_permease"/>
</dbReference>
<evidence type="ECO:0000256" key="9">
    <source>
        <dbReference type="SAM" id="Phobius"/>
    </source>
</evidence>
<comment type="similarity">
    <text evidence="3">Belongs to the LptF/LptG family.</text>
</comment>
<feature type="transmembrane region" description="Helical" evidence="9">
    <location>
        <begin position="342"/>
        <end position="361"/>
    </location>
</feature>
<keyword evidence="5 9" id="KW-0812">Transmembrane</keyword>
<dbReference type="GO" id="GO:0015920">
    <property type="term" value="P:lipopolysaccharide transport"/>
    <property type="evidence" value="ECO:0007669"/>
    <property type="project" value="TreeGrafter"/>
</dbReference>
<dbReference type="Pfam" id="PF03739">
    <property type="entry name" value="LptF_LptG"/>
    <property type="match status" value="1"/>
</dbReference>
<dbReference type="Proteomes" id="UP000199603">
    <property type="component" value="Unassembled WGS sequence"/>
</dbReference>
<dbReference type="AlphaFoldDB" id="A0A1G6UDK8"/>
<evidence type="ECO:0000256" key="3">
    <source>
        <dbReference type="ARBA" id="ARBA00007725"/>
    </source>
</evidence>
<dbReference type="InterPro" id="IPR030923">
    <property type="entry name" value="LptG"/>
</dbReference>
<feature type="transmembrane region" description="Helical" evidence="9">
    <location>
        <begin position="68"/>
        <end position="91"/>
    </location>
</feature>
<accession>A0A1G6UDK8</accession>
<dbReference type="NCBIfam" id="TIGR04408">
    <property type="entry name" value="LptG_lptG"/>
    <property type="match status" value="1"/>
</dbReference>
<evidence type="ECO:0000256" key="2">
    <source>
        <dbReference type="ARBA" id="ARBA00004651"/>
    </source>
</evidence>
<dbReference type="OrthoDB" id="9776227at2"/>
<feature type="transmembrane region" description="Helical" evidence="9">
    <location>
        <begin position="12"/>
        <end position="37"/>
    </location>
</feature>